<proteinExistence type="predicted"/>
<dbReference type="RefSeq" id="WP_092983394.1">
    <property type="nucleotide sequence ID" value="NZ_FOYQ01000002.1"/>
</dbReference>
<dbReference type="AlphaFoldDB" id="A0A1I6HLN5"/>
<accession>A0A1I6HLN5</accession>
<sequence length="164" mass="18509">MSKTEAYWLFGSISAILILLYFIIGIEFWRLSETTDINIGDTYFVISNTYLVSIIGVPILFAIYAIRAVVQKFKKRFNNLILIIANCALIYILTRTLSHVGLILKTQSSAEYPPPSGGTSLIEGNSWNDVYWGLLITQILLLITLVITAFLTGRINTTRIKVHY</sequence>
<dbReference type="Proteomes" id="UP000199534">
    <property type="component" value="Unassembled WGS sequence"/>
</dbReference>
<name>A0A1I6HLN5_9FLAO</name>
<keyword evidence="1" id="KW-0472">Membrane</keyword>
<evidence type="ECO:0000313" key="2">
    <source>
        <dbReference type="EMBL" id="SFR55314.1"/>
    </source>
</evidence>
<keyword evidence="1" id="KW-1133">Transmembrane helix</keyword>
<protein>
    <submittedName>
        <fullName evidence="2">Uncharacterized protein</fullName>
    </submittedName>
</protein>
<evidence type="ECO:0000256" key="1">
    <source>
        <dbReference type="SAM" id="Phobius"/>
    </source>
</evidence>
<reference evidence="2 3" key="1">
    <citation type="submission" date="2016-10" db="EMBL/GenBank/DDBJ databases">
        <authorList>
            <person name="de Groot N.N."/>
        </authorList>
    </citation>
    <scope>NUCLEOTIDE SEQUENCE [LARGE SCALE GENOMIC DNA]</scope>
    <source>
        <strain evidence="2 3">DSM 21019</strain>
    </source>
</reference>
<keyword evidence="1" id="KW-0812">Transmembrane</keyword>
<organism evidence="2 3">
    <name type="scientific">Robiginitalea myxolifaciens</name>
    <dbReference type="NCBI Taxonomy" id="400055"/>
    <lineage>
        <taxon>Bacteria</taxon>
        <taxon>Pseudomonadati</taxon>
        <taxon>Bacteroidota</taxon>
        <taxon>Flavobacteriia</taxon>
        <taxon>Flavobacteriales</taxon>
        <taxon>Flavobacteriaceae</taxon>
        <taxon>Robiginitalea</taxon>
    </lineage>
</organism>
<feature type="transmembrane region" description="Helical" evidence="1">
    <location>
        <begin position="49"/>
        <end position="70"/>
    </location>
</feature>
<dbReference type="EMBL" id="FOYQ01000002">
    <property type="protein sequence ID" value="SFR55314.1"/>
    <property type="molecule type" value="Genomic_DNA"/>
</dbReference>
<dbReference type="STRING" id="400055.SAMN04490243_2875"/>
<feature type="transmembrane region" description="Helical" evidence="1">
    <location>
        <begin position="7"/>
        <end position="29"/>
    </location>
</feature>
<feature type="transmembrane region" description="Helical" evidence="1">
    <location>
        <begin position="77"/>
        <end position="94"/>
    </location>
</feature>
<feature type="transmembrane region" description="Helical" evidence="1">
    <location>
        <begin position="130"/>
        <end position="151"/>
    </location>
</feature>
<dbReference type="OrthoDB" id="1454673at2"/>
<gene>
    <name evidence="2" type="ORF">SAMN04490243_2875</name>
</gene>
<keyword evidence="3" id="KW-1185">Reference proteome</keyword>
<evidence type="ECO:0000313" key="3">
    <source>
        <dbReference type="Proteomes" id="UP000199534"/>
    </source>
</evidence>